<dbReference type="Pfam" id="PF08541">
    <property type="entry name" value="ACP_syn_III_C"/>
    <property type="match status" value="1"/>
</dbReference>
<evidence type="ECO:0000313" key="14">
    <source>
        <dbReference type="Proteomes" id="UP000184076"/>
    </source>
</evidence>
<dbReference type="GO" id="GO:0044550">
    <property type="term" value="P:secondary metabolite biosynthetic process"/>
    <property type="evidence" value="ECO:0007669"/>
    <property type="project" value="TreeGrafter"/>
</dbReference>
<keyword evidence="14" id="KW-1185">Reference proteome</keyword>
<evidence type="ECO:0000256" key="5">
    <source>
        <dbReference type="ARBA" id="ARBA00022832"/>
    </source>
</evidence>
<dbReference type="OrthoDB" id="9815506at2"/>
<evidence type="ECO:0000256" key="6">
    <source>
        <dbReference type="ARBA" id="ARBA00023098"/>
    </source>
</evidence>
<evidence type="ECO:0000259" key="11">
    <source>
        <dbReference type="Pfam" id="PF08541"/>
    </source>
</evidence>
<dbReference type="NCBIfam" id="NF006829">
    <property type="entry name" value="PRK09352.1"/>
    <property type="match status" value="1"/>
</dbReference>
<feature type="domain" description="Beta-ketoacyl-[acyl-carrier-protein] synthase III N-terminal" evidence="12">
    <location>
        <begin position="107"/>
        <end position="188"/>
    </location>
</feature>
<dbReference type="InterPro" id="IPR004655">
    <property type="entry name" value="FabH"/>
</dbReference>
<evidence type="ECO:0000256" key="4">
    <source>
        <dbReference type="ARBA" id="ARBA00022679"/>
    </source>
</evidence>
<evidence type="ECO:0000256" key="9">
    <source>
        <dbReference type="ARBA" id="ARBA00023315"/>
    </source>
</evidence>
<reference evidence="14" key="1">
    <citation type="submission" date="2016-11" db="EMBL/GenBank/DDBJ databases">
        <authorList>
            <person name="Varghese N."/>
            <person name="Submissions S."/>
        </authorList>
    </citation>
    <scope>NUCLEOTIDE SEQUENCE [LARGE SCALE GENOMIC DNA]</scope>
    <source>
        <strain evidence="14">DSM 9756</strain>
    </source>
</reference>
<dbReference type="UniPathway" id="UPA00094"/>
<comment type="function">
    <text evidence="10">Catalyzes the condensation reaction of fatty acid synthesis by the addition to an acyl acceptor of two carbons from malonyl-ACP. Catalyzes the first condensation reaction which initiates fatty acid synthesis and may therefore play a role in governing the total rate of fatty acid production. Possesses both acetoacetyl-ACP synthase and acetyl transacylase activities. Its substrate specificity determines the biosynthesis of branched-chain and/or straight-chain of fatty acids.</text>
</comment>
<proteinExistence type="inferred from homology"/>
<keyword evidence="8 10" id="KW-0511">Multifunctional enzyme</keyword>
<name>A0A1M5B6V5_9BACT</name>
<feature type="domain" description="Beta-ketoacyl-[acyl-carrier-protein] synthase III C-terminal" evidence="11">
    <location>
        <begin position="242"/>
        <end position="331"/>
    </location>
</feature>
<feature type="region of interest" description="ACP-binding" evidence="10">
    <location>
        <begin position="259"/>
        <end position="263"/>
    </location>
</feature>
<dbReference type="PANTHER" id="PTHR34069">
    <property type="entry name" value="3-OXOACYL-[ACYL-CARRIER-PROTEIN] SYNTHASE 3"/>
    <property type="match status" value="1"/>
</dbReference>
<keyword evidence="9 10" id="KW-0012">Acyltransferase</keyword>
<gene>
    <name evidence="10" type="primary">fabH</name>
    <name evidence="13" type="ORF">SAMN02745206_01864</name>
</gene>
<dbReference type="PANTHER" id="PTHR34069:SF2">
    <property type="entry name" value="BETA-KETOACYL-[ACYL-CARRIER-PROTEIN] SYNTHASE III"/>
    <property type="match status" value="1"/>
</dbReference>
<dbReference type="AlphaFoldDB" id="A0A1M5B6V5"/>
<evidence type="ECO:0000256" key="7">
    <source>
        <dbReference type="ARBA" id="ARBA00023160"/>
    </source>
</evidence>
<dbReference type="InterPro" id="IPR016039">
    <property type="entry name" value="Thiolase-like"/>
</dbReference>
<comment type="pathway">
    <text evidence="10">Lipid metabolism; fatty acid biosynthesis.</text>
</comment>
<sequence length="331" mass="36455">MIRSVIAGIGSFVPPKVVTNDDLAQRMTTSDEWIQTRTGIRERRFAEEGVSCSDLALEATRKALEDAGMTASDIDFIIFATLSPDHHFPGTGCYLQAKLDAAPVGCLDVRNQCTGFLYSLATADAMIRAGLYRNILIVGSEVHSSALDFSDTGRDVAVLFGDGAGAVVLSAGDDPERGVLYTELHADGRFAKALHLDIWDISKKPYITPETVTSGAIWPRMEGKTVFKHAVTRLCESIVRTLEVNRVRPEEIKYVIPHQANMRINQMVAQKLGFPEEKFLHNMQRYGNTTAASIPLLLDETYRQGFLEKGDLLLLAAFGAGFTWGTALLRW</sequence>
<comment type="domain">
    <text evidence="10">The last Arg residue of the ACP-binding site is essential for the weak association between ACP/AcpP and FabH.</text>
</comment>
<organism evidence="13 14">
    <name type="scientific">Desulfacinum infernum DSM 9756</name>
    <dbReference type="NCBI Taxonomy" id="1121391"/>
    <lineage>
        <taxon>Bacteria</taxon>
        <taxon>Pseudomonadati</taxon>
        <taxon>Thermodesulfobacteriota</taxon>
        <taxon>Syntrophobacteria</taxon>
        <taxon>Syntrophobacterales</taxon>
        <taxon>Syntrophobacteraceae</taxon>
        <taxon>Desulfacinum</taxon>
    </lineage>
</organism>
<dbReference type="EC" id="2.3.1.180" evidence="10"/>
<comment type="subunit">
    <text evidence="10">Homodimer.</text>
</comment>
<keyword evidence="4 10" id="KW-0808">Transferase</keyword>
<dbReference type="CDD" id="cd00830">
    <property type="entry name" value="KAS_III"/>
    <property type="match status" value="1"/>
</dbReference>
<feature type="active site" evidence="10">
    <location>
        <position position="113"/>
    </location>
</feature>
<evidence type="ECO:0000256" key="2">
    <source>
        <dbReference type="ARBA" id="ARBA00022490"/>
    </source>
</evidence>
<comment type="similarity">
    <text evidence="1 10">Belongs to the thiolase-like superfamily. FabH family.</text>
</comment>
<dbReference type="InterPro" id="IPR013747">
    <property type="entry name" value="ACP_syn_III_C"/>
</dbReference>
<dbReference type="Gene3D" id="3.40.47.10">
    <property type="match status" value="1"/>
</dbReference>
<accession>A0A1M5B6V5</accession>
<dbReference type="Pfam" id="PF08545">
    <property type="entry name" value="ACP_syn_III"/>
    <property type="match status" value="1"/>
</dbReference>
<dbReference type="GO" id="GO:0005737">
    <property type="term" value="C:cytoplasm"/>
    <property type="evidence" value="ECO:0007669"/>
    <property type="project" value="UniProtKB-SubCell"/>
</dbReference>
<comment type="catalytic activity">
    <reaction evidence="10">
        <text>malonyl-[ACP] + acetyl-CoA + H(+) = 3-oxobutanoyl-[ACP] + CO2 + CoA</text>
        <dbReference type="Rhea" id="RHEA:12080"/>
        <dbReference type="Rhea" id="RHEA-COMP:9623"/>
        <dbReference type="Rhea" id="RHEA-COMP:9625"/>
        <dbReference type="ChEBI" id="CHEBI:15378"/>
        <dbReference type="ChEBI" id="CHEBI:16526"/>
        <dbReference type="ChEBI" id="CHEBI:57287"/>
        <dbReference type="ChEBI" id="CHEBI:57288"/>
        <dbReference type="ChEBI" id="CHEBI:78449"/>
        <dbReference type="ChEBI" id="CHEBI:78450"/>
        <dbReference type="EC" id="2.3.1.180"/>
    </reaction>
</comment>
<keyword evidence="5 10" id="KW-0276">Fatty acid metabolism</keyword>
<dbReference type="GO" id="GO:0033818">
    <property type="term" value="F:beta-ketoacyl-acyl-carrier-protein synthase III activity"/>
    <property type="evidence" value="ECO:0007669"/>
    <property type="project" value="UniProtKB-UniRule"/>
</dbReference>
<keyword evidence="7 10" id="KW-0275">Fatty acid biosynthesis</keyword>
<evidence type="ECO:0000259" key="12">
    <source>
        <dbReference type="Pfam" id="PF08545"/>
    </source>
</evidence>
<evidence type="ECO:0000256" key="1">
    <source>
        <dbReference type="ARBA" id="ARBA00008642"/>
    </source>
</evidence>
<protein>
    <recommendedName>
        <fullName evidence="10">Beta-ketoacyl-[acyl-carrier-protein] synthase III</fullName>
        <shortName evidence="10">Beta-ketoacyl-ACP synthase III</shortName>
        <shortName evidence="10">KAS III</shortName>
        <ecNumber evidence="10">2.3.1.180</ecNumber>
    </recommendedName>
    <alternativeName>
        <fullName evidence="10">3-oxoacyl-[acyl-carrier-protein] synthase 3</fullName>
    </alternativeName>
    <alternativeName>
        <fullName evidence="10">3-oxoacyl-[acyl-carrier-protein] synthase III</fullName>
    </alternativeName>
</protein>
<keyword evidence="6 10" id="KW-0443">Lipid metabolism</keyword>
<keyword evidence="3 10" id="KW-0444">Lipid biosynthesis</keyword>
<dbReference type="NCBIfam" id="TIGR00747">
    <property type="entry name" value="fabH"/>
    <property type="match status" value="1"/>
</dbReference>
<dbReference type="EMBL" id="FQVB01000016">
    <property type="protein sequence ID" value="SHF37922.1"/>
    <property type="molecule type" value="Genomic_DNA"/>
</dbReference>
<dbReference type="GO" id="GO:0006633">
    <property type="term" value="P:fatty acid biosynthetic process"/>
    <property type="evidence" value="ECO:0007669"/>
    <property type="project" value="UniProtKB-UniRule"/>
</dbReference>
<dbReference type="Proteomes" id="UP000184076">
    <property type="component" value="Unassembled WGS sequence"/>
</dbReference>
<feature type="active site" evidence="10">
    <location>
        <position position="258"/>
    </location>
</feature>
<evidence type="ECO:0000256" key="3">
    <source>
        <dbReference type="ARBA" id="ARBA00022516"/>
    </source>
</evidence>
<evidence type="ECO:0000313" key="13">
    <source>
        <dbReference type="EMBL" id="SHF37922.1"/>
    </source>
</evidence>
<comment type="subcellular location">
    <subcellularLocation>
        <location evidence="10">Cytoplasm</location>
    </subcellularLocation>
</comment>
<evidence type="ECO:0000256" key="8">
    <source>
        <dbReference type="ARBA" id="ARBA00023268"/>
    </source>
</evidence>
<dbReference type="HAMAP" id="MF_01815">
    <property type="entry name" value="FabH"/>
    <property type="match status" value="1"/>
</dbReference>
<keyword evidence="2 10" id="KW-0963">Cytoplasm</keyword>
<dbReference type="InterPro" id="IPR013751">
    <property type="entry name" value="ACP_syn_III_N"/>
</dbReference>
<evidence type="ECO:0000256" key="10">
    <source>
        <dbReference type="HAMAP-Rule" id="MF_01815"/>
    </source>
</evidence>
<dbReference type="RefSeq" id="WP_073038712.1">
    <property type="nucleotide sequence ID" value="NZ_FQVB01000016.1"/>
</dbReference>
<dbReference type="GO" id="GO:0004315">
    <property type="term" value="F:3-oxoacyl-[acyl-carrier-protein] synthase activity"/>
    <property type="evidence" value="ECO:0007669"/>
    <property type="project" value="InterPro"/>
</dbReference>
<dbReference type="STRING" id="1121391.SAMN02745206_01864"/>
<feature type="active site" evidence="10">
    <location>
        <position position="288"/>
    </location>
</feature>
<dbReference type="SUPFAM" id="SSF53901">
    <property type="entry name" value="Thiolase-like"/>
    <property type="match status" value="1"/>
</dbReference>